<organism evidence="1 2">
    <name type="scientific">Trifolium pratense</name>
    <name type="common">Red clover</name>
    <dbReference type="NCBI Taxonomy" id="57577"/>
    <lineage>
        <taxon>Eukaryota</taxon>
        <taxon>Viridiplantae</taxon>
        <taxon>Streptophyta</taxon>
        <taxon>Embryophyta</taxon>
        <taxon>Tracheophyta</taxon>
        <taxon>Spermatophyta</taxon>
        <taxon>Magnoliopsida</taxon>
        <taxon>eudicotyledons</taxon>
        <taxon>Gunneridae</taxon>
        <taxon>Pentapetalae</taxon>
        <taxon>rosids</taxon>
        <taxon>fabids</taxon>
        <taxon>Fabales</taxon>
        <taxon>Fabaceae</taxon>
        <taxon>Papilionoideae</taxon>
        <taxon>50 kb inversion clade</taxon>
        <taxon>NPAAA clade</taxon>
        <taxon>Hologalegina</taxon>
        <taxon>IRL clade</taxon>
        <taxon>Trifolieae</taxon>
        <taxon>Trifolium</taxon>
    </lineage>
</organism>
<evidence type="ECO:0000313" key="1">
    <source>
        <dbReference type="EMBL" id="CAJ2676172.1"/>
    </source>
</evidence>
<dbReference type="Proteomes" id="UP001177021">
    <property type="component" value="Unassembled WGS sequence"/>
</dbReference>
<name>A0ACB0M9R6_TRIPR</name>
<dbReference type="EMBL" id="CASHSV030000823">
    <property type="protein sequence ID" value="CAJ2676172.1"/>
    <property type="molecule type" value="Genomic_DNA"/>
</dbReference>
<keyword evidence="2" id="KW-1185">Reference proteome</keyword>
<proteinExistence type="predicted"/>
<comment type="caution">
    <text evidence="1">The sequence shown here is derived from an EMBL/GenBank/DDBJ whole genome shotgun (WGS) entry which is preliminary data.</text>
</comment>
<protein>
    <submittedName>
        <fullName evidence="1">Uncharacterized protein</fullName>
    </submittedName>
</protein>
<sequence length="229" mass="26319">MLGSSSSIAAMSPPPLIPKHDVFLSFRGEDTRYNFISHLYAELCRKNIKTFIDYELVRGEEVLPSNVRHHRQSFAEAFGTHQHRYKDKVDAWKVALTQVVALSGWDSQVTRPEHTLVTDLVKDILRKLSRSFLSDYQGLVGIEKHIEKIQSMLHLESPAVRIIGIWGMGGIGKTTIARVIYRKLATKFNSSSIVLNVQQRNRKIRWRTPCMRQICITAFGGRQCFLWKH</sequence>
<accession>A0ACB0M9R6</accession>
<evidence type="ECO:0000313" key="2">
    <source>
        <dbReference type="Proteomes" id="UP001177021"/>
    </source>
</evidence>
<reference evidence="1" key="1">
    <citation type="submission" date="2023-10" db="EMBL/GenBank/DDBJ databases">
        <authorList>
            <person name="Rodriguez Cubillos JULIANA M."/>
            <person name="De Vega J."/>
        </authorList>
    </citation>
    <scope>NUCLEOTIDE SEQUENCE</scope>
</reference>
<gene>
    <name evidence="1" type="ORF">MILVUS5_LOCUS38984</name>
</gene>